<evidence type="ECO:0000256" key="4">
    <source>
        <dbReference type="ARBA" id="ARBA00023026"/>
    </source>
</evidence>
<dbReference type="InterPro" id="IPR018114">
    <property type="entry name" value="TRYPSIN_HIS"/>
</dbReference>
<dbReference type="PANTHER" id="PTHR36234:SF5">
    <property type="entry name" value="LYSYL ENDOPEPTIDASE"/>
    <property type="match status" value="1"/>
</dbReference>
<dbReference type="Gene3D" id="2.40.10.10">
    <property type="entry name" value="Trypsin-like serine proteases"/>
    <property type="match status" value="2"/>
</dbReference>
<dbReference type="GO" id="GO:0008234">
    <property type="term" value="F:cysteine-type peptidase activity"/>
    <property type="evidence" value="ECO:0007669"/>
    <property type="project" value="UniProtKB-KW"/>
</dbReference>
<evidence type="ECO:0000313" key="7">
    <source>
        <dbReference type="Proteomes" id="UP000030134"/>
    </source>
</evidence>
<proteinExistence type="inferred from homology"/>
<gene>
    <name evidence="6" type="ORF">HQ36_06455</name>
</gene>
<feature type="chain" id="PRO_5001999059" description="Peptidase S1 domain-containing protein" evidence="5">
    <location>
        <begin position="27"/>
        <end position="957"/>
    </location>
</feature>
<accession>A0A0A2GAP5</accession>
<evidence type="ECO:0008006" key="8">
    <source>
        <dbReference type="Google" id="ProtNLM"/>
    </source>
</evidence>
<protein>
    <recommendedName>
        <fullName evidence="8">Peptidase S1 domain-containing protein</fullName>
    </recommendedName>
</protein>
<dbReference type="InterPro" id="IPR043504">
    <property type="entry name" value="Peptidase_S1_PA_chymotrypsin"/>
</dbReference>
<keyword evidence="7" id="KW-1185">Reference proteome</keyword>
<dbReference type="OrthoDB" id="9342482at2"/>
<reference evidence="6 7" key="1">
    <citation type="submission" date="2014-08" db="EMBL/GenBank/DDBJ databases">
        <title>Porphyromonas gingivicanis strain:COT-022_OH1391 Genome sequencing.</title>
        <authorList>
            <person name="Wallis C."/>
            <person name="Deusch O."/>
            <person name="O'Flynn C."/>
            <person name="Davis I."/>
            <person name="Jospin G."/>
            <person name="Darling A.E."/>
            <person name="Coil D.A."/>
            <person name="Alexiev A."/>
            <person name="Horsfall A."/>
            <person name="Kirkwood N."/>
            <person name="Harris S."/>
            <person name="Eisen J.A."/>
        </authorList>
    </citation>
    <scope>NUCLEOTIDE SEQUENCE [LARGE SCALE GENOMIC DNA]</scope>
    <source>
        <strain evidence="7">COT-022 OH1391</strain>
    </source>
</reference>
<dbReference type="PANTHER" id="PTHR36234">
    <property type="entry name" value="LYSYL ENDOPEPTIDASE"/>
    <property type="match status" value="1"/>
</dbReference>
<sequence length="957" mass="105226">MKKNRLLLTKVMGAFLASSLSMSAFGQISFGGQPASFEIPQSALRSDLAPHTIHVLPNFNPDDVRATSEWNAQEVGVRPLTIGQIIKTDIDFARDAQSMSLPDGRVIYRLAIDTRTAKGVALMYDDFFIPKNGGELYLYTPDHKQVLGRYTHETKPTHGSFATEPLFGSSVIMEYVPAAGGEMPNILISGVAYIFAENVLRDLSDPGEDNADETCQINVNCTEGADWQTQKAGVVQMYMVSGGRYSVCSGNLLNNTAGDFKPLIISAAHCAGLTGTFGVSQSDLDKWTFSFHYEKPGCSNGQRALPRRKTMVGCTMKSFLPIRGQSDGLLLQLNREIPLSYRVYYNGWDRTGTLISKGAGIHHPAGDAKKIAILDQQVQNATWRAQETGGVDAHFFFRYKLGSTEGGSSGSSLFNEEKLVVATLTGGAGACASATEYYGKLEAHWDRYKQSGKPHTQMASFLDPTNSNVKTLKGAWRENMRPLDPVKDLRIVREGNDVKVTWTPVSTDNIPSEWKVKYRIYRNGRYLDGKDVTEGSSFVEPLSDALAGDFGNIVYGVQARYLYNGAVITTENYGDADIVDLGIYAGRTVNTIIPKVENNTFGSKKGKYLSWGAANNVQEVSLFGYPNSMSLAPFNPRYISAGLFGPVPATPPAYAVVASKYPSYYFQNFGKGDHYIYAVSYIPTTKSKDDYKIFIRNGEYSQKNIYEQAFSVPDNWKAGEWVTIKLKKPFKISNPNKSLYVGFGARNKSGRTTPGVAQVEGSTDGSMLSLDGLTSFDEGRSFHDRDAWAHSKQGYLAMRVLVSNTASSASDENVQVFSKGKQPVPFPEIKGYRVKRDGVVIADNLQVREFTDEDGTDNSNYQIEVIYDESSFIVGNQEVEAIKTLPYVFPSRLATDATLNISDNSSVTKVLVYAMDGTLVYSEVTPAERVSLAELASGTYLVVLETTQGRVSQRVIR</sequence>
<evidence type="ECO:0000256" key="2">
    <source>
        <dbReference type="ARBA" id="ARBA00022670"/>
    </source>
</evidence>
<dbReference type="GO" id="GO:0004252">
    <property type="term" value="F:serine-type endopeptidase activity"/>
    <property type="evidence" value="ECO:0007669"/>
    <property type="project" value="InterPro"/>
</dbReference>
<dbReference type="PROSITE" id="PS00134">
    <property type="entry name" value="TRYPSIN_HIS"/>
    <property type="match status" value="1"/>
</dbReference>
<name>A0A0A2GAP5_9PORP</name>
<dbReference type="EMBL" id="JQZW01000012">
    <property type="protein sequence ID" value="KGN97529.1"/>
    <property type="molecule type" value="Genomic_DNA"/>
</dbReference>
<dbReference type="Gene3D" id="2.60.40.10">
    <property type="entry name" value="Immunoglobulins"/>
    <property type="match status" value="1"/>
</dbReference>
<dbReference type="STRING" id="266762.HQ36_06455"/>
<comment type="caution">
    <text evidence="6">The sequence shown here is derived from an EMBL/GenBank/DDBJ whole genome shotgun (WGS) entry which is preliminary data.</text>
</comment>
<comment type="similarity">
    <text evidence="1">Belongs to the peptidase C25 family.</text>
</comment>
<keyword evidence="3" id="KW-0788">Thiol protease</keyword>
<dbReference type="GO" id="GO:0006508">
    <property type="term" value="P:proteolysis"/>
    <property type="evidence" value="ECO:0007669"/>
    <property type="project" value="UniProtKB-KW"/>
</dbReference>
<dbReference type="AlphaFoldDB" id="A0A0A2GAP5"/>
<dbReference type="RefSeq" id="WP_036884541.1">
    <property type="nucleotide sequence ID" value="NZ_JQZW01000012.1"/>
</dbReference>
<evidence type="ECO:0000256" key="1">
    <source>
        <dbReference type="ARBA" id="ARBA00006067"/>
    </source>
</evidence>
<evidence type="ECO:0000313" key="6">
    <source>
        <dbReference type="EMBL" id="KGN97529.1"/>
    </source>
</evidence>
<dbReference type="InterPro" id="IPR013783">
    <property type="entry name" value="Ig-like_fold"/>
</dbReference>
<organism evidence="6 7">
    <name type="scientific">Porphyromonas gingivicanis</name>
    <dbReference type="NCBI Taxonomy" id="266762"/>
    <lineage>
        <taxon>Bacteria</taxon>
        <taxon>Pseudomonadati</taxon>
        <taxon>Bacteroidota</taxon>
        <taxon>Bacteroidia</taxon>
        <taxon>Bacteroidales</taxon>
        <taxon>Porphyromonadaceae</taxon>
        <taxon>Porphyromonas</taxon>
    </lineage>
</organism>
<dbReference type="SUPFAM" id="SSF50494">
    <property type="entry name" value="Trypsin-like serine proteases"/>
    <property type="match status" value="1"/>
</dbReference>
<dbReference type="InterPro" id="IPR026444">
    <property type="entry name" value="Secre_tail"/>
</dbReference>
<keyword evidence="3" id="KW-0378">Hydrolase</keyword>
<dbReference type="eggNOG" id="COG3591">
    <property type="taxonomic scope" value="Bacteria"/>
</dbReference>
<evidence type="ECO:0000256" key="3">
    <source>
        <dbReference type="ARBA" id="ARBA00022807"/>
    </source>
</evidence>
<dbReference type="InterPro" id="IPR009003">
    <property type="entry name" value="Peptidase_S1_PA"/>
</dbReference>
<dbReference type="Proteomes" id="UP000030134">
    <property type="component" value="Unassembled WGS sequence"/>
</dbReference>
<feature type="signal peptide" evidence="5">
    <location>
        <begin position="1"/>
        <end position="26"/>
    </location>
</feature>
<keyword evidence="2" id="KW-0645">Protease</keyword>
<dbReference type="NCBIfam" id="TIGR04183">
    <property type="entry name" value="Por_Secre_tail"/>
    <property type="match status" value="1"/>
</dbReference>
<keyword evidence="4" id="KW-0843">Virulence</keyword>
<keyword evidence="5" id="KW-0732">Signal</keyword>
<evidence type="ECO:0000256" key="5">
    <source>
        <dbReference type="SAM" id="SignalP"/>
    </source>
</evidence>